<dbReference type="Pfam" id="PF01568">
    <property type="entry name" value="Molydop_binding"/>
    <property type="match status" value="1"/>
</dbReference>
<evidence type="ECO:0000256" key="2">
    <source>
        <dbReference type="ARBA" id="ARBA00010312"/>
    </source>
</evidence>
<dbReference type="SUPFAM" id="SSF50692">
    <property type="entry name" value="ADC-like"/>
    <property type="match status" value="1"/>
</dbReference>
<feature type="chain" id="PRO_5007291395" evidence="6">
    <location>
        <begin position="21"/>
        <end position="985"/>
    </location>
</feature>
<evidence type="ECO:0000313" key="10">
    <source>
        <dbReference type="EMBL" id="KWF68822.1"/>
    </source>
</evidence>
<dbReference type="InterPro" id="IPR050612">
    <property type="entry name" value="Prok_Mopterin_Oxidored"/>
</dbReference>
<dbReference type="InterPro" id="IPR006656">
    <property type="entry name" value="Mopterin_OxRdtase"/>
</dbReference>
<reference evidence="10 11" key="1">
    <citation type="submission" date="2015-11" db="EMBL/GenBank/DDBJ databases">
        <title>Expanding the genomic diversity of Burkholderia species for the development of highly accurate diagnostics.</title>
        <authorList>
            <person name="Sahl J."/>
            <person name="Keim P."/>
            <person name="Wagner D."/>
        </authorList>
    </citation>
    <scope>NUCLEOTIDE SEQUENCE [LARGE SCALE GENOMIC DNA]</scope>
    <source>
        <strain evidence="10 11">MSMB574WGS</strain>
    </source>
</reference>
<dbReference type="SUPFAM" id="SSF53706">
    <property type="entry name" value="Formate dehydrogenase/DMSO reductase, domains 1-3"/>
    <property type="match status" value="1"/>
</dbReference>
<dbReference type="Proteomes" id="UP000061512">
    <property type="component" value="Unassembled WGS sequence"/>
</dbReference>
<comment type="cofactor">
    <cofactor evidence="1">
        <name>Mo-bis(molybdopterin guanine dinucleotide)</name>
        <dbReference type="ChEBI" id="CHEBI:60539"/>
    </cofactor>
</comment>
<dbReference type="Pfam" id="PF21423">
    <property type="entry name" value="AhtL-like_1st"/>
    <property type="match status" value="1"/>
</dbReference>
<proteinExistence type="inferred from homology"/>
<dbReference type="GO" id="GO:0043546">
    <property type="term" value="F:molybdopterin cofactor binding"/>
    <property type="evidence" value="ECO:0007669"/>
    <property type="project" value="InterPro"/>
</dbReference>
<keyword evidence="3" id="KW-0500">Molybdenum</keyword>
<feature type="domain" description="Pyrogallol hydroxytransferase large subunit-like N-terminal" evidence="9">
    <location>
        <begin position="146"/>
        <end position="200"/>
    </location>
</feature>
<name>A0A132F4Y9_9BURK</name>
<dbReference type="GO" id="GO:0030288">
    <property type="term" value="C:outer membrane-bounded periplasmic space"/>
    <property type="evidence" value="ECO:0007669"/>
    <property type="project" value="TreeGrafter"/>
</dbReference>
<evidence type="ECO:0000259" key="9">
    <source>
        <dbReference type="Pfam" id="PF21423"/>
    </source>
</evidence>
<dbReference type="PANTHER" id="PTHR43742:SF10">
    <property type="entry name" value="TRIMETHYLAMINE-N-OXIDE REDUCTASE 2"/>
    <property type="match status" value="1"/>
</dbReference>
<feature type="domain" description="Molybdopterin dinucleotide-binding" evidence="8">
    <location>
        <begin position="842"/>
        <end position="970"/>
    </location>
</feature>
<organism evidence="10 11">
    <name type="scientific">Burkholderia pseudomultivorans</name>
    <dbReference type="NCBI Taxonomy" id="1207504"/>
    <lineage>
        <taxon>Bacteria</taxon>
        <taxon>Pseudomonadati</taxon>
        <taxon>Pseudomonadota</taxon>
        <taxon>Betaproteobacteria</taxon>
        <taxon>Burkholderiales</taxon>
        <taxon>Burkholderiaceae</taxon>
        <taxon>Burkholderia</taxon>
        <taxon>Burkholderia cepacia complex</taxon>
    </lineage>
</organism>
<dbReference type="Pfam" id="PF00384">
    <property type="entry name" value="Molybdopterin"/>
    <property type="match status" value="1"/>
</dbReference>
<evidence type="ECO:0000256" key="1">
    <source>
        <dbReference type="ARBA" id="ARBA00001942"/>
    </source>
</evidence>
<feature type="domain" description="Molybdopterin oxidoreductase" evidence="7">
    <location>
        <begin position="206"/>
        <end position="712"/>
    </location>
</feature>
<keyword evidence="4" id="KW-0479">Metal-binding</keyword>
<evidence type="ECO:0000256" key="4">
    <source>
        <dbReference type="ARBA" id="ARBA00022723"/>
    </source>
</evidence>
<feature type="signal peptide" evidence="6">
    <location>
        <begin position="1"/>
        <end position="20"/>
    </location>
</feature>
<dbReference type="GO" id="GO:0016491">
    <property type="term" value="F:oxidoreductase activity"/>
    <property type="evidence" value="ECO:0007669"/>
    <property type="project" value="UniProtKB-KW"/>
</dbReference>
<dbReference type="Gene3D" id="2.40.40.20">
    <property type="match status" value="1"/>
</dbReference>
<evidence type="ECO:0000259" key="8">
    <source>
        <dbReference type="Pfam" id="PF01568"/>
    </source>
</evidence>
<dbReference type="EMBL" id="LPJX01000022">
    <property type="protein sequence ID" value="KWF68822.1"/>
    <property type="molecule type" value="Genomic_DNA"/>
</dbReference>
<dbReference type="AlphaFoldDB" id="A0A132F4Y9"/>
<keyword evidence="10" id="KW-0808">Transferase</keyword>
<comment type="caution">
    <text evidence="10">The sequence shown here is derived from an EMBL/GenBank/DDBJ whole genome shotgun (WGS) entry which is preliminary data.</text>
</comment>
<evidence type="ECO:0000313" key="11">
    <source>
        <dbReference type="Proteomes" id="UP000061512"/>
    </source>
</evidence>
<dbReference type="PANTHER" id="PTHR43742">
    <property type="entry name" value="TRIMETHYLAMINE-N-OXIDE REDUCTASE"/>
    <property type="match status" value="1"/>
</dbReference>
<evidence type="ECO:0000256" key="5">
    <source>
        <dbReference type="ARBA" id="ARBA00023002"/>
    </source>
</evidence>
<dbReference type="GO" id="GO:0016740">
    <property type="term" value="F:transferase activity"/>
    <property type="evidence" value="ECO:0007669"/>
    <property type="project" value="UniProtKB-KW"/>
</dbReference>
<dbReference type="InterPro" id="IPR006657">
    <property type="entry name" value="MoPterin_dinucl-bd_dom"/>
</dbReference>
<dbReference type="GO" id="GO:0009055">
    <property type="term" value="F:electron transfer activity"/>
    <property type="evidence" value="ECO:0007669"/>
    <property type="project" value="TreeGrafter"/>
</dbReference>
<dbReference type="GO" id="GO:0030151">
    <property type="term" value="F:molybdenum ion binding"/>
    <property type="evidence" value="ECO:0007669"/>
    <property type="project" value="TreeGrafter"/>
</dbReference>
<keyword evidence="6" id="KW-0732">Signal</keyword>
<gene>
    <name evidence="10" type="ORF">WT57_00375</name>
</gene>
<sequence length="985" mass="109510">MRRKILTLILWLMPAVLRMAARRSPAMRAHLATGSGVIQLRLRDNSLSRQLHFENGSVSGSWGVHPEPDGELIFMDAATAHKMLAPKTDHAFLIDALKNFKIMQGGDDRKLLWFGQLVDMMKTAGWRRGMPMKDGSTRFTSLTNGGPVFVFVKDGKIVRTTPIDLEEGDGPSWTITARGRRLSPARRATVSPHALSLKSLVYSDKRILYPMKRVDFDPDGERNPQNRGISGYERISWDRALDIVAGEIRRMKKQYGPGAIGMVTGAHHQWGNINYYLSAFLRFGNLIGMTRIEPSPISWEGWYWGAMHHYGNSLRLGTPSFYGTVEDCLKHAEMIVFWSSDPESTSGVYGGAEGTERRLWARQLGIEFVHIDPYLTHSAQFLGGKWLQIKPGTDSALAIAIMYEWMVSGSYDKEYVAANTTGFDEWSAYVLGREDGIPKTPEWQEAETGVAAKDVRSLARRWASKKTYLAAGGLGAGFGGACRTETGAQWARSMVMMMAMQGWGKPGINFGNLQIGAPQDLNFYFPGYAEGGISGDLNNTASAANNYCRMPHIITLNPVKQAIPRQRLAEAITQGSSKGYVWDGFSIEGQFVQYTYPQPGLSKLHMLYRYGSSSFGTTPGSNRLIEAYRHPSLEFIVNQSVWMENEAQFADVILPACTVLERDDIGEWANSGGYIQHGQTQLNHRIIVMQHKCIEPLGESKSDYQIFMDISARLGYGGMYSEGGCSALTWCERVFDSTDLARHTTWKKFLKKGYHVVPPPKDDDQPPVDMRWFAQGRPKDLPEANPLPGAYTEGFARGLPTQSGKFEFVPSSLRRIEQLDPARPAVNRYIKRAGTVQQPFPLQLVTNHPVYSFHTHADGKNSHVSAIDDHRMNVNGYRYWILRISPRDAQARGIRQGDLVRVHNAQASVICAADVSPLVTAGVARGNESCAELDLIETSVGLVDRGGCLNLLTPATQMSATADGIMPNTCWVEVEKWDATLEKAA</sequence>
<accession>A0A132F4Y9</accession>
<protein>
    <submittedName>
        <fullName evidence="10">Pyrogallol hydroxytransferase large subunit</fullName>
    </submittedName>
</protein>
<dbReference type="RefSeq" id="WP_060297906.1">
    <property type="nucleotide sequence ID" value="NZ_LPJX01000022.1"/>
</dbReference>
<dbReference type="Gene3D" id="3.40.228.10">
    <property type="entry name" value="Dimethylsulfoxide Reductase, domain 2"/>
    <property type="match status" value="1"/>
</dbReference>
<evidence type="ECO:0000259" key="7">
    <source>
        <dbReference type="Pfam" id="PF00384"/>
    </source>
</evidence>
<dbReference type="InterPro" id="IPR049032">
    <property type="entry name" value="AhtL-like_N"/>
</dbReference>
<dbReference type="Gene3D" id="3.40.50.740">
    <property type="match status" value="2"/>
</dbReference>
<evidence type="ECO:0000256" key="3">
    <source>
        <dbReference type="ARBA" id="ARBA00022505"/>
    </source>
</evidence>
<comment type="similarity">
    <text evidence="2">Belongs to the prokaryotic molybdopterin-containing oxidoreductase family.</text>
</comment>
<keyword evidence="5" id="KW-0560">Oxidoreductase</keyword>
<dbReference type="Gene3D" id="2.20.25.340">
    <property type="match status" value="1"/>
</dbReference>
<evidence type="ECO:0000256" key="6">
    <source>
        <dbReference type="SAM" id="SignalP"/>
    </source>
</evidence>
<dbReference type="InterPro" id="IPR009010">
    <property type="entry name" value="Asp_de-COase-like_dom_sf"/>
</dbReference>
<dbReference type="GO" id="GO:0009061">
    <property type="term" value="P:anaerobic respiration"/>
    <property type="evidence" value="ECO:0007669"/>
    <property type="project" value="TreeGrafter"/>
</dbReference>